<keyword evidence="4 6" id="KW-1133">Transmembrane helix</keyword>
<feature type="transmembrane region" description="Helical" evidence="6">
    <location>
        <begin position="342"/>
        <end position="363"/>
    </location>
</feature>
<keyword evidence="8" id="KW-1185">Reference proteome</keyword>
<gene>
    <name evidence="7" type="ORF">EYD46_15655</name>
</gene>
<evidence type="ECO:0000256" key="3">
    <source>
        <dbReference type="ARBA" id="ARBA00022692"/>
    </source>
</evidence>
<dbReference type="Pfam" id="PF13440">
    <property type="entry name" value="Polysacc_synt_3"/>
    <property type="match status" value="1"/>
</dbReference>
<evidence type="ECO:0000313" key="7">
    <source>
        <dbReference type="EMBL" id="TBN13922.1"/>
    </source>
</evidence>
<comment type="subcellular location">
    <subcellularLocation>
        <location evidence="1">Cell membrane</location>
        <topology evidence="1">Multi-pass membrane protein</topology>
    </subcellularLocation>
</comment>
<keyword evidence="3 6" id="KW-0812">Transmembrane</keyword>
<accession>A0A4Q9FKJ8</accession>
<dbReference type="PANTHER" id="PTHR30250">
    <property type="entry name" value="PST FAMILY PREDICTED COLANIC ACID TRANSPORTER"/>
    <property type="match status" value="1"/>
</dbReference>
<dbReference type="CDD" id="cd13125">
    <property type="entry name" value="MATE_like_10"/>
    <property type="match status" value="1"/>
</dbReference>
<dbReference type="GO" id="GO:0005886">
    <property type="term" value="C:plasma membrane"/>
    <property type="evidence" value="ECO:0007669"/>
    <property type="project" value="UniProtKB-SubCell"/>
</dbReference>
<dbReference type="GO" id="GO:0009246">
    <property type="term" value="P:enterobacterial common antigen biosynthetic process"/>
    <property type="evidence" value="ECO:0007669"/>
    <property type="project" value="InterPro"/>
</dbReference>
<feature type="transmembrane region" description="Helical" evidence="6">
    <location>
        <begin position="402"/>
        <end position="421"/>
    </location>
</feature>
<dbReference type="InterPro" id="IPR044550">
    <property type="entry name" value="WzxE"/>
</dbReference>
<dbReference type="OrthoDB" id="9769862at2"/>
<feature type="transmembrane region" description="Helical" evidence="6">
    <location>
        <begin position="370"/>
        <end position="390"/>
    </location>
</feature>
<evidence type="ECO:0000313" key="8">
    <source>
        <dbReference type="Proteomes" id="UP000292372"/>
    </source>
</evidence>
<dbReference type="AlphaFoldDB" id="A0A4Q9FKJ8"/>
<feature type="transmembrane region" description="Helical" evidence="6">
    <location>
        <begin position="262"/>
        <end position="283"/>
    </location>
</feature>
<reference evidence="7 8" key="1">
    <citation type="journal article" date="2015" name="Int. J. Syst. Evol. Microbiol.">
        <title>Hyunsoonleella pacifica sp. nov., isolated from seawater of South Pacific Gyre.</title>
        <authorList>
            <person name="Gao X."/>
            <person name="Zhang Z."/>
            <person name="Dai X."/>
            <person name="Zhang X.H."/>
        </authorList>
    </citation>
    <scope>NUCLEOTIDE SEQUENCE [LARGE SCALE GENOMIC DNA]</scope>
    <source>
        <strain evidence="7 8">SW033</strain>
    </source>
</reference>
<keyword evidence="2" id="KW-1003">Cell membrane</keyword>
<comment type="caution">
    <text evidence="7">The sequence shown here is derived from an EMBL/GenBank/DDBJ whole genome shotgun (WGS) entry which is preliminary data.</text>
</comment>
<feature type="transmembrane region" description="Helical" evidence="6">
    <location>
        <begin position="224"/>
        <end position="242"/>
    </location>
</feature>
<evidence type="ECO:0000256" key="5">
    <source>
        <dbReference type="ARBA" id="ARBA00023136"/>
    </source>
</evidence>
<feature type="transmembrane region" description="Helical" evidence="6">
    <location>
        <begin position="126"/>
        <end position="145"/>
    </location>
</feature>
<protein>
    <submittedName>
        <fullName evidence="7">O-antigen translocase</fullName>
    </submittedName>
</protein>
<feature type="transmembrane region" description="Helical" evidence="6">
    <location>
        <begin position="93"/>
        <end position="114"/>
    </location>
</feature>
<name>A0A4Q9FKJ8_9FLAO</name>
<feature type="transmembrane region" description="Helical" evidence="6">
    <location>
        <begin position="157"/>
        <end position="177"/>
    </location>
</feature>
<dbReference type="Proteomes" id="UP000292372">
    <property type="component" value="Unassembled WGS sequence"/>
</dbReference>
<feature type="transmembrane region" description="Helical" evidence="6">
    <location>
        <begin position="304"/>
        <end position="322"/>
    </location>
</feature>
<organism evidence="7 8">
    <name type="scientific">Hyunsoonleella pacifica</name>
    <dbReference type="NCBI Taxonomy" id="1080224"/>
    <lineage>
        <taxon>Bacteria</taxon>
        <taxon>Pseudomonadati</taxon>
        <taxon>Bacteroidota</taxon>
        <taxon>Flavobacteriia</taxon>
        <taxon>Flavobacteriales</taxon>
        <taxon>Flavobacteriaceae</taxon>
    </lineage>
</organism>
<feature type="transmembrane region" description="Helical" evidence="6">
    <location>
        <begin position="12"/>
        <end position="32"/>
    </location>
</feature>
<evidence type="ECO:0000256" key="1">
    <source>
        <dbReference type="ARBA" id="ARBA00004651"/>
    </source>
</evidence>
<proteinExistence type="predicted"/>
<feature type="transmembrane region" description="Helical" evidence="6">
    <location>
        <begin position="183"/>
        <end position="203"/>
    </location>
</feature>
<evidence type="ECO:0000256" key="4">
    <source>
        <dbReference type="ARBA" id="ARBA00022989"/>
    </source>
</evidence>
<evidence type="ECO:0000256" key="6">
    <source>
        <dbReference type="SAM" id="Phobius"/>
    </source>
</evidence>
<dbReference type="EMBL" id="SIRS01000006">
    <property type="protein sequence ID" value="TBN13922.1"/>
    <property type="molecule type" value="Genomic_DNA"/>
</dbReference>
<keyword evidence="5 6" id="KW-0472">Membrane</keyword>
<evidence type="ECO:0000256" key="2">
    <source>
        <dbReference type="ARBA" id="ARBA00022475"/>
    </source>
</evidence>
<dbReference type="PANTHER" id="PTHR30250:SF30">
    <property type="entry name" value="LIPID III FLIPPASE"/>
    <property type="match status" value="1"/>
</dbReference>
<dbReference type="InterPro" id="IPR050833">
    <property type="entry name" value="Poly_Biosynth_Transport"/>
</dbReference>
<sequence>MRFFKGHKDLFLIKLFSVNSLGVLLRSILGIISQKLIAIYLGPNGLAFVGNLRNFLALFSLGTTMGIDQGVLKYQSEYENRPNELKKLYSTSIAYGVIGSITIGIILFFGASYWSQFLFKTNEYKYLFMILALTMPFTSLYNLNLAIVNGKSNYKKAIIITFSTYAFVTLLIIFLVSTYRLSGVLLAITLTPLAQLLALLLFARDGLKLFLDQGITFHKFYRNSLFVFIIMSCAAVILSNSVDIKIRNYLIEQLSGEEAGYWTSMTSLSNYYLSFMTGVYSLYILPRYAKMTSFKEFKIELKRIYKLVIPLFGSVFVLIFFFREFIIKLLFTEAFLPMGTLFKWQLLGDMVKIIAVVLAYQFIARKHWKIFIVTEVISYTLLYIFGVYFIDSMGLEGVVFAHFLRYVVYLIIVALLIRRIFKKSRLNETG</sequence>